<evidence type="ECO:0000313" key="6">
    <source>
        <dbReference type="Proteomes" id="UP000015101"/>
    </source>
</evidence>
<protein>
    <recommendedName>
        <fullName evidence="3">Inosine/uridine-preferring nucleoside hydrolase domain-containing protein</fullName>
    </recommendedName>
</protein>
<dbReference type="InterPro" id="IPR036452">
    <property type="entry name" value="Ribo_hydro-like"/>
</dbReference>
<gene>
    <name evidence="5" type="primary">20210031</name>
    <name evidence="4" type="ORF">HELRODRAFT_185204</name>
</gene>
<name>T1FMI2_HELRO</name>
<dbReference type="STRING" id="6412.T1FMI2"/>
<dbReference type="SUPFAM" id="SSF53590">
    <property type="entry name" value="Nucleoside hydrolase"/>
    <property type="match status" value="1"/>
</dbReference>
<dbReference type="InParanoid" id="T1FMI2"/>
<reference evidence="5" key="3">
    <citation type="submission" date="2015-06" db="UniProtKB">
        <authorList>
            <consortium name="EnsemblMetazoa"/>
        </authorList>
    </citation>
    <scope>IDENTIFICATION</scope>
</reference>
<evidence type="ECO:0000259" key="3">
    <source>
        <dbReference type="Pfam" id="PF01156"/>
    </source>
</evidence>
<dbReference type="OrthoDB" id="432381at2759"/>
<dbReference type="EMBL" id="KB097700">
    <property type="protein sequence ID" value="ESN91808.1"/>
    <property type="molecule type" value="Genomic_DNA"/>
</dbReference>
<dbReference type="PANTHER" id="PTHR46190:SF1">
    <property type="entry name" value="SI:CH211-201H21.5"/>
    <property type="match status" value="1"/>
</dbReference>
<proteinExistence type="inferred from homology"/>
<dbReference type="EMBL" id="AMQM01002194">
    <property type="status" value="NOT_ANNOTATED_CDS"/>
    <property type="molecule type" value="Genomic_DNA"/>
</dbReference>
<dbReference type="Gene3D" id="3.90.245.10">
    <property type="entry name" value="Ribonucleoside hydrolase-like"/>
    <property type="match status" value="1"/>
</dbReference>
<organism evidence="5 6">
    <name type="scientific">Helobdella robusta</name>
    <name type="common">Californian leech</name>
    <dbReference type="NCBI Taxonomy" id="6412"/>
    <lineage>
        <taxon>Eukaryota</taxon>
        <taxon>Metazoa</taxon>
        <taxon>Spiralia</taxon>
        <taxon>Lophotrochozoa</taxon>
        <taxon>Annelida</taxon>
        <taxon>Clitellata</taxon>
        <taxon>Hirudinea</taxon>
        <taxon>Rhynchobdellida</taxon>
        <taxon>Glossiphoniidae</taxon>
        <taxon>Helobdella</taxon>
    </lineage>
</organism>
<dbReference type="GO" id="GO:0005829">
    <property type="term" value="C:cytosol"/>
    <property type="evidence" value="ECO:0000318"/>
    <property type="project" value="GO_Central"/>
</dbReference>
<feature type="chain" id="PRO_5010980806" description="Inosine/uridine-preferring nucleoside hydrolase domain-containing protein" evidence="2">
    <location>
        <begin position="24"/>
        <end position="344"/>
    </location>
</feature>
<evidence type="ECO:0000256" key="2">
    <source>
        <dbReference type="SAM" id="SignalP"/>
    </source>
</evidence>
<dbReference type="EnsemblMetazoa" id="HelroT185204">
    <property type="protein sequence ID" value="HelroP185204"/>
    <property type="gene ID" value="HelroG185204"/>
</dbReference>
<dbReference type="HOGENOM" id="CLU_036838_11_2_1"/>
<sequence length="344" mass="38399">MVWQKGVFILATALFIAYEGTYAHPLAPKRKVIVDCDPGGDDAHALIMLLRQTAKIDVIGITVTFGNVYLEQVARNAIRILKLNDRLNIPVYLGSKHGLVNRNLSTDYYFGPDGFGNFSDDTVLSDYTPYLSNTENATAAMRRMVAQNPANEVTLVAIGPLTNLANVLKEDPEFGTKLQETIIMGGNYKSVGNISPYAEFNFFEDPEGANEVMTKWKGTIYLITWELSLSTSIPWDWYDHHITGKDSKYSKFLENVGRLMRGNAAKQNITVFNPCDQVAAAFLLHRSIMNNATLVDCYVELTNQTRLGENVVDMNSSKPNKNIHLITHLNMPLLKKILSDSTDP</sequence>
<feature type="signal peptide" evidence="2">
    <location>
        <begin position="1"/>
        <end position="23"/>
    </location>
</feature>
<dbReference type="KEGG" id="hro:HELRODRAFT_185204"/>
<dbReference type="FunCoup" id="T1FMI2">
    <property type="interactions" value="30"/>
</dbReference>
<evidence type="ECO:0000256" key="1">
    <source>
        <dbReference type="ARBA" id="ARBA00009176"/>
    </source>
</evidence>
<dbReference type="Proteomes" id="UP000015101">
    <property type="component" value="Unassembled WGS sequence"/>
</dbReference>
<keyword evidence="2" id="KW-0732">Signal</keyword>
<dbReference type="GO" id="GO:0006152">
    <property type="term" value="P:purine nucleoside catabolic process"/>
    <property type="evidence" value="ECO:0000318"/>
    <property type="project" value="GO_Central"/>
</dbReference>
<accession>T1FMI2</accession>
<evidence type="ECO:0000313" key="4">
    <source>
        <dbReference type="EMBL" id="ESN91808.1"/>
    </source>
</evidence>
<dbReference type="GO" id="GO:0008477">
    <property type="term" value="F:purine nucleosidase activity"/>
    <property type="evidence" value="ECO:0000318"/>
    <property type="project" value="GO_Central"/>
</dbReference>
<reference evidence="4 6" key="2">
    <citation type="journal article" date="2013" name="Nature">
        <title>Insights into bilaterian evolution from three spiralian genomes.</title>
        <authorList>
            <person name="Simakov O."/>
            <person name="Marletaz F."/>
            <person name="Cho S.J."/>
            <person name="Edsinger-Gonzales E."/>
            <person name="Havlak P."/>
            <person name="Hellsten U."/>
            <person name="Kuo D.H."/>
            <person name="Larsson T."/>
            <person name="Lv J."/>
            <person name="Arendt D."/>
            <person name="Savage R."/>
            <person name="Osoegawa K."/>
            <person name="de Jong P."/>
            <person name="Grimwood J."/>
            <person name="Chapman J.A."/>
            <person name="Shapiro H."/>
            <person name="Aerts A."/>
            <person name="Otillar R.P."/>
            <person name="Terry A.Y."/>
            <person name="Boore J.L."/>
            <person name="Grigoriev I.V."/>
            <person name="Lindberg D.R."/>
            <person name="Seaver E.C."/>
            <person name="Weisblat D.A."/>
            <person name="Putnam N.H."/>
            <person name="Rokhsar D.S."/>
        </authorList>
    </citation>
    <scope>NUCLEOTIDE SEQUENCE</scope>
</reference>
<dbReference type="InterPro" id="IPR001910">
    <property type="entry name" value="Inosine/uridine_hydrolase_dom"/>
</dbReference>
<evidence type="ECO:0000313" key="5">
    <source>
        <dbReference type="EnsemblMetazoa" id="HelroP185204"/>
    </source>
</evidence>
<dbReference type="Pfam" id="PF01156">
    <property type="entry name" value="IU_nuc_hydro"/>
    <property type="match status" value="1"/>
</dbReference>
<dbReference type="AlphaFoldDB" id="T1FMI2"/>
<dbReference type="InterPro" id="IPR052775">
    <property type="entry name" value="IUN_hydrolase"/>
</dbReference>
<dbReference type="eggNOG" id="KOG2938">
    <property type="taxonomic scope" value="Eukaryota"/>
</dbReference>
<feature type="domain" description="Inosine/uridine-preferring nucleoside hydrolase" evidence="3">
    <location>
        <begin position="32"/>
        <end position="333"/>
    </location>
</feature>
<comment type="similarity">
    <text evidence="1">Belongs to the IUNH family.</text>
</comment>
<dbReference type="OMA" id="HAIMMAS"/>
<keyword evidence="6" id="KW-1185">Reference proteome</keyword>
<reference evidence="6" key="1">
    <citation type="submission" date="2012-12" db="EMBL/GenBank/DDBJ databases">
        <authorList>
            <person name="Hellsten U."/>
            <person name="Grimwood J."/>
            <person name="Chapman J.A."/>
            <person name="Shapiro H."/>
            <person name="Aerts A."/>
            <person name="Otillar R.P."/>
            <person name="Terry A.Y."/>
            <person name="Boore J.L."/>
            <person name="Simakov O."/>
            <person name="Marletaz F."/>
            <person name="Cho S.-J."/>
            <person name="Edsinger-Gonzales E."/>
            <person name="Havlak P."/>
            <person name="Kuo D.-H."/>
            <person name="Larsson T."/>
            <person name="Lv J."/>
            <person name="Arendt D."/>
            <person name="Savage R."/>
            <person name="Osoegawa K."/>
            <person name="de Jong P."/>
            <person name="Lindberg D.R."/>
            <person name="Seaver E.C."/>
            <person name="Weisblat D.A."/>
            <person name="Putnam N.H."/>
            <person name="Grigoriev I.V."/>
            <person name="Rokhsar D.S."/>
        </authorList>
    </citation>
    <scope>NUCLEOTIDE SEQUENCE</scope>
</reference>
<dbReference type="GeneID" id="20210031"/>
<dbReference type="RefSeq" id="XP_009030607.1">
    <property type="nucleotide sequence ID" value="XM_009032359.1"/>
</dbReference>
<dbReference type="PANTHER" id="PTHR46190">
    <property type="entry name" value="SI:CH211-201H21.5-RELATED"/>
    <property type="match status" value="1"/>
</dbReference>
<dbReference type="CTD" id="20210031"/>